<evidence type="ECO:0000313" key="2">
    <source>
        <dbReference type="Proteomes" id="UP000182840"/>
    </source>
</evidence>
<protein>
    <recommendedName>
        <fullName evidence="3">Methionyl-tRNA formyltransferase</fullName>
    </recommendedName>
</protein>
<dbReference type="OrthoDB" id="9155240at2"/>
<name>A0A1L3SYN1_9HYPH</name>
<dbReference type="EMBL" id="CP018171">
    <property type="protein sequence ID" value="APH74539.1"/>
    <property type="molecule type" value="Genomic_DNA"/>
</dbReference>
<sequence length="66" mass="7723">MQRMQLHEAAEARYFEQELDGRKLLQISTFGRPTRDIPGKVSQTIQLNEESAEQLFKILKQHFGFS</sequence>
<dbReference type="AlphaFoldDB" id="A0A1L3SYN1"/>
<proteinExistence type="predicted"/>
<dbReference type="Proteomes" id="UP000182840">
    <property type="component" value="Chromosome"/>
</dbReference>
<dbReference type="STRING" id="1670800.BSQ44_11055"/>
<accession>A0A1L3SYN1</accession>
<keyword evidence="2" id="KW-1185">Reference proteome</keyword>
<evidence type="ECO:0008006" key="3">
    <source>
        <dbReference type="Google" id="ProtNLM"/>
    </source>
</evidence>
<evidence type="ECO:0000313" key="1">
    <source>
        <dbReference type="EMBL" id="APH74539.1"/>
    </source>
</evidence>
<organism evidence="1 2">
    <name type="scientific">Aquibium oceanicum</name>
    <dbReference type="NCBI Taxonomy" id="1670800"/>
    <lineage>
        <taxon>Bacteria</taxon>
        <taxon>Pseudomonadati</taxon>
        <taxon>Pseudomonadota</taxon>
        <taxon>Alphaproteobacteria</taxon>
        <taxon>Hyphomicrobiales</taxon>
        <taxon>Phyllobacteriaceae</taxon>
        <taxon>Aquibium</taxon>
    </lineage>
</organism>
<dbReference type="KEGG" id="meso:BSQ44_11055"/>
<gene>
    <name evidence="1" type="ORF">BSQ44_11055</name>
</gene>
<reference evidence="2" key="1">
    <citation type="submission" date="2016-11" db="EMBL/GenBank/DDBJ databases">
        <title>Mesorhizobium oceanicum sp. nov., isolated from deep seawater in South China Sea.</title>
        <authorList>
            <person name="Fu G.-Y."/>
        </authorList>
    </citation>
    <scope>NUCLEOTIDE SEQUENCE [LARGE SCALE GENOMIC DNA]</scope>
    <source>
        <strain evidence="2">B7</strain>
    </source>
</reference>